<dbReference type="Gene3D" id="3.20.20.100">
    <property type="entry name" value="NADP-dependent oxidoreductase domain"/>
    <property type="match status" value="1"/>
</dbReference>
<protein>
    <submittedName>
        <fullName evidence="3">Aldo/keto reductase</fullName>
    </submittedName>
</protein>
<accession>A0A848LNW8</accession>
<dbReference type="Proteomes" id="UP000518300">
    <property type="component" value="Unassembled WGS sequence"/>
</dbReference>
<keyword evidence="1" id="KW-0560">Oxidoreductase</keyword>
<feature type="domain" description="NADP-dependent oxidoreductase" evidence="2">
    <location>
        <begin position="23"/>
        <end position="314"/>
    </location>
</feature>
<dbReference type="InterPro" id="IPR023210">
    <property type="entry name" value="NADP_OxRdtase_dom"/>
</dbReference>
<dbReference type="PANTHER" id="PTHR43364">
    <property type="entry name" value="NADH-SPECIFIC METHYLGLYOXAL REDUCTASE-RELATED"/>
    <property type="match status" value="1"/>
</dbReference>
<sequence>MEKRRLGNSDLHITALGFGAWAIGGGGWQFGWGPQDDEKSIASIQRALELGINWIDTAAVYGLGHSEEVVARALQGRAQRPYVFTKCGMVWDTKGTIHRSLKADSIRRECEASLRRLKVDVIDLYQIHWPVESLAEIEEGWTAMVELQRQGKVRWIGVSNFNADQLERIQRISPVTSLQPPYSLVHRDIEVSVLPFCSRNSIGVIGYSPMASGLLSGAMTRERVAAFPKDDWRRNSMDFQEPRLSRNLELVERLRAIGKRHGRSPAEVAIAWTLRTPVVTGAIVGARSAEQVEGFIAAGDFRLTADEVKEIEDFVRGGQLPHGEMHA</sequence>
<dbReference type="PROSITE" id="PS00062">
    <property type="entry name" value="ALDOKETO_REDUCTASE_2"/>
    <property type="match status" value="1"/>
</dbReference>
<evidence type="ECO:0000313" key="3">
    <source>
        <dbReference type="EMBL" id="NMO19360.1"/>
    </source>
</evidence>
<dbReference type="PANTHER" id="PTHR43364:SF4">
    <property type="entry name" value="NAD(P)-LINKED OXIDOREDUCTASE SUPERFAMILY PROTEIN"/>
    <property type="match status" value="1"/>
</dbReference>
<dbReference type="Pfam" id="PF00248">
    <property type="entry name" value="Aldo_ket_red"/>
    <property type="match status" value="1"/>
</dbReference>
<comment type="caution">
    <text evidence="3">The sequence shown here is derived from an EMBL/GenBank/DDBJ whole genome shotgun (WGS) entry which is preliminary data.</text>
</comment>
<dbReference type="SUPFAM" id="SSF51430">
    <property type="entry name" value="NAD(P)-linked oxidoreductase"/>
    <property type="match status" value="1"/>
</dbReference>
<dbReference type="GO" id="GO:0005829">
    <property type="term" value="C:cytosol"/>
    <property type="evidence" value="ECO:0007669"/>
    <property type="project" value="TreeGrafter"/>
</dbReference>
<reference evidence="3 4" key="1">
    <citation type="submission" date="2020-04" db="EMBL/GenBank/DDBJ databases">
        <title>Draft genome of Pyxidicoccus fallax type strain.</title>
        <authorList>
            <person name="Whitworth D.E."/>
        </authorList>
    </citation>
    <scope>NUCLEOTIDE SEQUENCE [LARGE SCALE GENOMIC DNA]</scope>
    <source>
        <strain evidence="3 4">DSM 14698</strain>
    </source>
</reference>
<dbReference type="CDD" id="cd19102">
    <property type="entry name" value="AKR_unchar"/>
    <property type="match status" value="1"/>
</dbReference>
<dbReference type="InterPro" id="IPR020471">
    <property type="entry name" value="AKR"/>
</dbReference>
<keyword evidence="4" id="KW-1185">Reference proteome</keyword>
<dbReference type="InterPro" id="IPR018170">
    <property type="entry name" value="Aldo/ket_reductase_CS"/>
</dbReference>
<evidence type="ECO:0000256" key="1">
    <source>
        <dbReference type="ARBA" id="ARBA00023002"/>
    </source>
</evidence>
<organism evidence="3 4">
    <name type="scientific">Pyxidicoccus fallax</name>
    <dbReference type="NCBI Taxonomy" id="394095"/>
    <lineage>
        <taxon>Bacteria</taxon>
        <taxon>Pseudomonadati</taxon>
        <taxon>Myxococcota</taxon>
        <taxon>Myxococcia</taxon>
        <taxon>Myxococcales</taxon>
        <taxon>Cystobacterineae</taxon>
        <taxon>Myxococcaceae</taxon>
        <taxon>Pyxidicoccus</taxon>
    </lineage>
</organism>
<evidence type="ECO:0000313" key="4">
    <source>
        <dbReference type="Proteomes" id="UP000518300"/>
    </source>
</evidence>
<evidence type="ECO:0000259" key="2">
    <source>
        <dbReference type="Pfam" id="PF00248"/>
    </source>
</evidence>
<dbReference type="InterPro" id="IPR050523">
    <property type="entry name" value="AKR_Detox_Biosynth"/>
</dbReference>
<dbReference type="InterPro" id="IPR036812">
    <property type="entry name" value="NAD(P)_OxRdtase_dom_sf"/>
</dbReference>
<dbReference type="GO" id="GO:0016491">
    <property type="term" value="F:oxidoreductase activity"/>
    <property type="evidence" value="ECO:0007669"/>
    <property type="project" value="UniProtKB-KW"/>
</dbReference>
<dbReference type="EMBL" id="JABBJJ010000180">
    <property type="protein sequence ID" value="NMO19360.1"/>
    <property type="molecule type" value="Genomic_DNA"/>
</dbReference>
<dbReference type="PRINTS" id="PR00069">
    <property type="entry name" value="ALDKETRDTASE"/>
</dbReference>
<gene>
    <name evidence="3" type="ORF">HG543_31485</name>
</gene>
<dbReference type="AlphaFoldDB" id="A0A848LNW8"/>
<name>A0A848LNW8_9BACT</name>
<dbReference type="RefSeq" id="WP_169348612.1">
    <property type="nucleotide sequence ID" value="NZ_JABBJJ010000180.1"/>
</dbReference>
<proteinExistence type="predicted"/>